<dbReference type="EMBL" id="CAWUPB010001196">
    <property type="protein sequence ID" value="CAK7355704.1"/>
    <property type="molecule type" value="Genomic_DNA"/>
</dbReference>
<evidence type="ECO:0000313" key="2">
    <source>
        <dbReference type="Proteomes" id="UP001314170"/>
    </source>
</evidence>
<reference evidence="1 2" key="1">
    <citation type="submission" date="2024-01" db="EMBL/GenBank/DDBJ databases">
        <authorList>
            <person name="Waweru B."/>
        </authorList>
    </citation>
    <scope>NUCLEOTIDE SEQUENCE [LARGE SCALE GENOMIC DNA]</scope>
</reference>
<evidence type="ECO:0000313" key="1">
    <source>
        <dbReference type="EMBL" id="CAK7355704.1"/>
    </source>
</evidence>
<protein>
    <submittedName>
        <fullName evidence="1">Uncharacterized protein</fullName>
    </submittedName>
</protein>
<name>A0AAV1SQ11_9ROSI</name>
<feature type="non-terminal residue" evidence="1">
    <location>
        <position position="64"/>
    </location>
</feature>
<accession>A0AAV1SQ11</accession>
<gene>
    <name evidence="1" type="ORF">DCAF_LOCUS25964</name>
</gene>
<proteinExistence type="predicted"/>
<comment type="caution">
    <text evidence="1">The sequence shown here is derived from an EMBL/GenBank/DDBJ whole genome shotgun (WGS) entry which is preliminary data.</text>
</comment>
<organism evidence="1 2">
    <name type="scientific">Dovyalis caffra</name>
    <dbReference type="NCBI Taxonomy" id="77055"/>
    <lineage>
        <taxon>Eukaryota</taxon>
        <taxon>Viridiplantae</taxon>
        <taxon>Streptophyta</taxon>
        <taxon>Embryophyta</taxon>
        <taxon>Tracheophyta</taxon>
        <taxon>Spermatophyta</taxon>
        <taxon>Magnoliopsida</taxon>
        <taxon>eudicotyledons</taxon>
        <taxon>Gunneridae</taxon>
        <taxon>Pentapetalae</taxon>
        <taxon>rosids</taxon>
        <taxon>fabids</taxon>
        <taxon>Malpighiales</taxon>
        <taxon>Salicaceae</taxon>
        <taxon>Flacourtieae</taxon>
        <taxon>Dovyalis</taxon>
    </lineage>
</organism>
<dbReference type="Proteomes" id="UP001314170">
    <property type="component" value="Unassembled WGS sequence"/>
</dbReference>
<dbReference type="AlphaFoldDB" id="A0AAV1SQ11"/>
<sequence>MNKNLILNTYNVVESNPSAWHTLFEEVLRVYHTFQKNALGTSPFTLTCGYNAIWPIELARQVGT</sequence>
<keyword evidence="2" id="KW-1185">Reference proteome</keyword>